<keyword evidence="4" id="KW-1185">Reference proteome</keyword>
<evidence type="ECO:0000313" key="2">
    <source>
        <dbReference type="EMBL" id="CAE0702256.1"/>
    </source>
</evidence>
<feature type="region of interest" description="Disordered" evidence="1">
    <location>
        <begin position="69"/>
        <end position="197"/>
    </location>
</feature>
<feature type="compositionally biased region" description="Acidic residues" evidence="1">
    <location>
        <begin position="179"/>
        <end position="197"/>
    </location>
</feature>
<evidence type="ECO:0000313" key="3">
    <source>
        <dbReference type="EMBL" id="CAH0375229.1"/>
    </source>
</evidence>
<protein>
    <submittedName>
        <fullName evidence="2">Uncharacterized protein</fullName>
    </submittedName>
</protein>
<gene>
    <name evidence="2" type="ORF">PCAL00307_LOCUS17701</name>
    <name evidence="3" type="ORF">PECAL_4P25550</name>
</gene>
<dbReference type="PANTHER" id="PTHR37563">
    <property type="entry name" value="PHYTANOYL-COA DIOXYGENASE FAMILY PROTEIN (AFU_ORTHOLOGUE AFUA_2G03330)"/>
    <property type="match status" value="1"/>
</dbReference>
<dbReference type="SUPFAM" id="SSF51197">
    <property type="entry name" value="Clavaminate synthase-like"/>
    <property type="match status" value="1"/>
</dbReference>
<reference evidence="3" key="2">
    <citation type="submission" date="2021-11" db="EMBL/GenBank/DDBJ databases">
        <authorList>
            <consortium name="Genoscope - CEA"/>
            <person name="William W."/>
        </authorList>
    </citation>
    <scope>NUCLEOTIDE SEQUENCE</scope>
</reference>
<accession>A0A7S4A3B4</accession>
<evidence type="ECO:0000313" key="4">
    <source>
        <dbReference type="Proteomes" id="UP000789595"/>
    </source>
</evidence>
<dbReference type="Proteomes" id="UP000789595">
    <property type="component" value="Unassembled WGS sequence"/>
</dbReference>
<dbReference type="PANTHER" id="PTHR37563:SF2">
    <property type="entry name" value="PHYTANOYL-COA DIOXYGENASE FAMILY PROTEIN (AFU_ORTHOLOGUE AFUA_2G03330)"/>
    <property type="match status" value="1"/>
</dbReference>
<dbReference type="AlphaFoldDB" id="A0A7S4A3B4"/>
<feature type="compositionally biased region" description="Low complexity" evidence="1">
    <location>
        <begin position="80"/>
        <end position="94"/>
    </location>
</feature>
<dbReference type="EMBL" id="HBIW01020577">
    <property type="protein sequence ID" value="CAE0702256.1"/>
    <property type="molecule type" value="Transcribed_RNA"/>
</dbReference>
<dbReference type="OrthoDB" id="420046at2759"/>
<name>A0A7S4A3B4_9STRA</name>
<dbReference type="Gene3D" id="2.60.120.620">
    <property type="entry name" value="q2cbj1_9rhob like domain"/>
    <property type="match status" value="1"/>
</dbReference>
<evidence type="ECO:0000256" key="1">
    <source>
        <dbReference type="SAM" id="MobiDB-lite"/>
    </source>
</evidence>
<dbReference type="InterPro" id="IPR051961">
    <property type="entry name" value="Fungal_Metabolite_Diox"/>
</dbReference>
<dbReference type="Pfam" id="PF05721">
    <property type="entry name" value="PhyH"/>
    <property type="match status" value="1"/>
</dbReference>
<reference evidence="2" key="1">
    <citation type="submission" date="2021-01" db="EMBL/GenBank/DDBJ databases">
        <authorList>
            <person name="Corre E."/>
            <person name="Pelletier E."/>
            <person name="Niang G."/>
            <person name="Scheremetjew M."/>
            <person name="Finn R."/>
            <person name="Kale V."/>
            <person name="Holt S."/>
            <person name="Cochrane G."/>
            <person name="Meng A."/>
            <person name="Brown T."/>
            <person name="Cohen L."/>
        </authorList>
    </citation>
    <scope>NUCLEOTIDE SEQUENCE</scope>
    <source>
        <strain evidence="2">CCMP1756</strain>
    </source>
</reference>
<proteinExistence type="predicted"/>
<sequence length="509" mass="55477">MASISIVVRDADGTTVETCHDSAADKEFAKGGYSGARRAFAAKKFDKNVKLADGHTLVLLVDGVAKLTHPEQKKGKKRAAGGTPRAPKPAAKKAATAEKPKPSEAGWTPPASTDEAASSPPKKTCTPSMLLSMKMKSGKPPVEMEREVHSPQVKPRKKKRVVVEESDDESLPEQKRTDEDSEEEMDFDAPEKEEEVEEVVETAEAPALSTAGGAARAWSAFSEKTTKPDEGDAKGDQWNKVDEDDDGCAVVNVVQALSPKALAQKFDAAGLLLLESSKWILSREALKSLKDAISARYASKLAEAQEEGLVTKKRKDLLKDAETETLAGFNQRPGGRVDMVLDDLQAVQGFDWPWAPAVKAILGPSSSLNYVGCVVARPGDATQNWHIDGVHSVEEYHARADRVIVFCPLTDLTEKTGCTEFIPTSHYKSRGKYKFEQVASMPRARHYLHAGTPVVMDYRLWHRGLPNTGETDRYLLYTVFQKAETKKAMELTGGSKVALSKGVDGSRAW</sequence>
<dbReference type="InterPro" id="IPR008775">
    <property type="entry name" value="Phytyl_CoA_dOase-like"/>
</dbReference>
<dbReference type="EMBL" id="CAKKNE010000004">
    <property type="protein sequence ID" value="CAH0375229.1"/>
    <property type="molecule type" value="Genomic_DNA"/>
</dbReference>
<organism evidence="2">
    <name type="scientific">Pelagomonas calceolata</name>
    <dbReference type="NCBI Taxonomy" id="35677"/>
    <lineage>
        <taxon>Eukaryota</taxon>
        <taxon>Sar</taxon>
        <taxon>Stramenopiles</taxon>
        <taxon>Ochrophyta</taxon>
        <taxon>Pelagophyceae</taxon>
        <taxon>Pelagomonadales</taxon>
        <taxon>Pelagomonadaceae</taxon>
        <taxon>Pelagomonas</taxon>
    </lineage>
</organism>